<sequence length="605" mass="70657">NVIQKTKASIVNYLSMRPRRNRAETNGTGNHSIYSEIRPKKSSKGKIDEFFVLPTNVTYEELTVKRNSKDLYDRKNQVSMLRQRRAIPDDIIRECQALASDHKEKFPKKSYEEIKEDAVKFFKKCIVDLFGFRMESNPEDQDRTNFIAFKDVPTFEEREMQNFNPMKDAFEPFAKVMEIFLIKAGGWERLLKDKFFKDHRGSFMICKNLLYVVGARYAYYTYLLWIVSKRKIGFCRKNKKTGQFYLPKSICIPGQIGSLTCTSDADVSLVGQESGDTVVAYNKYFENLECNLPETLPNEKCGSDRMMDNNVYAYSLELAAPEIFLPNNAADKEQVKMFNNRKAALEEIDQNYRAKWLDLLFAILQSFRQDAGGVFKFRFDVYLLELLDDQRLKKSFEEIAEGFKDKDTKKKQEAYNAIVLSIQEQLKKDSKEDSKEPTDTKKDSKEDTKEDIKKVIFDLRSSLLKAAESYHSFGAIRTIVVAGQMGKVQIMKRLSLNDYIASAIENFGYAREHMYEGGKRDESNKEYLYNGSKYLWRIFACLKAARDLLVRFSYIEELETSPTLYDKENSNNKEFNIKELRDLFAEFFFVFKKNKKKIPEQYFSL</sequence>
<proteinExistence type="predicted"/>
<reference evidence="1" key="1">
    <citation type="submission" date="2021-01" db="UniProtKB">
        <authorList>
            <consortium name="EnsemblMetazoa"/>
        </authorList>
    </citation>
    <scope>IDENTIFICATION</scope>
</reference>
<dbReference type="OrthoDB" id="5958230at2759"/>
<dbReference type="EnsemblMetazoa" id="CLYHEMT009292.1">
    <property type="protein sequence ID" value="CLYHEMP009292.1"/>
    <property type="gene ID" value="CLYHEMG009292"/>
</dbReference>
<evidence type="ECO:0000313" key="1">
    <source>
        <dbReference type="EnsemblMetazoa" id="CLYHEMP009292.1"/>
    </source>
</evidence>
<keyword evidence="2" id="KW-1185">Reference proteome</keyword>
<evidence type="ECO:0000313" key="2">
    <source>
        <dbReference type="Proteomes" id="UP000594262"/>
    </source>
</evidence>
<dbReference type="Proteomes" id="UP000594262">
    <property type="component" value="Unplaced"/>
</dbReference>
<dbReference type="AlphaFoldDB" id="A0A7M5UE89"/>
<organism evidence="1 2">
    <name type="scientific">Clytia hemisphaerica</name>
    <dbReference type="NCBI Taxonomy" id="252671"/>
    <lineage>
        <taxon>Eukaryota</taxon>
        <taxon>Metazoa</taxon>
        <taxon>Cnidaria</taxon>
        <taxon>Hydrozoa</taxon>
        <taxon>Hydroidolina</taxon>
        <taxon>Leptothecata</taxon>
        <taxon>Obeliida</taxon>
        <taxon>Clytiidae</taxon>
        <taxon>Clytia</taxon>
    </lineage>
</organism>
<name>A0A7M5UE89_9CNID</name>
<protein>
    <submittedName>
        <fullName evidence="1">Uncharacterized protein</fullName>
    </submittedName>
</protein>
<accession>A0A7M5UE89</accession>